<dbReference type="Proteomes" id="UP000693970">
    <property type="component" value="Unassembled WGS sequence"/>
</dbReference>
<keyword evidence="3" id="KW-1185">Reference proteome</keyword>
<dbReference type="EMBL" id="JAGRRH010000074">
    <property type="protein sequence ID" value="KAG7337771.1"/>
    <property type="molecule type" value="Genomic_DNA"/>
</dbReference>
<gene>
    <name evidence="2" type="ORF">IV203_017799</name>
    <name evidence="1" type="ORF">IV203_024867</name>
</gene>
<dbReference type="InterPro" id="IPR057491">
    <property type="entry name" value="DiatomPyrShell"/>
</dbReference>
<sequence>MMELLFQAWSKFWTGPDSTPQRISVRSDNGMDYPFSAVLEVPPDQSSIAIRNLGPMEFPMGACVVADVEDAMAGGNKVAGTGAIVRTLDDLGMHMFINGEDSMESFRFEKHVESVQVLLKTDGRPLHARLELVQGPNDSKQTIDIFSENGETQPFWGQYYSSYQHGSFHGLSLDCRGRALHG</sequence>
<evidence type="ECO:0000313" key="3">
    <source>
        <dbReference type="Proteomes" id="UP000693970"/>
    </source>
</evidence>
<dbReference type="AlphaFoldDB" id="A0A9K3K757"/>
<reference evidence="1" key="2">
    <citation type="submission" date="2021-04" db="EMBL/GenBank/DDBJ databases">
        <authorList>
            <person name="Podell S."/>
        </authorList>
    </citation>
    <scope>NUCLEOTIDE SEQUENCE</scope>
    <source>
        <strain evidence="1">Hildebrandi</strain>
    </source>
</reference>
<dbReference type="OrthoDB" id="39732at2759"/>
<evidence type="ECO:0000313" key="2">
    <source>
        <dbReference type="EMBL" id="KAG7371658.1"/>
    </source>
</evidence>
<evidence type="ECO:0000313" key="1">
    <source>
        <dbReference type="EMBL" id="KAG7337771.1"/>
    </source>
</evidence>
<organism evidence="1 3">
    <name type="scientific">Nitzschia inconspicua</name>
    <dbReference type="NCBI Taxonomy" id="303405"/>
    <lineage>
        <taxon>Eukaryota</taxon>
        <taxon>Sar</taxon>
        <taxon>Stramenopiles</taxon>
        <taxon>Ochrophyta</taxon>
        <taxon>Bacillariophyta</taxon>
        <taxon>Bacillariophyceae</taxon>
        <taxon>Bacillariophycidae</taxon>
        <taxon>Bacillariales</taxon>
        <taxon>Bacillariaceae</taxon>
        <taxon>Nitzschia</taxon>
    </lineage>
</organism>
<dbReference type="Pfam" id="PF25192">
    <property type="entry name" value="DiatomPyrShell"/>
    <property type="match status" value="1"/>
</dbReference>
<name>A0A9K3K757_9STRA</name>
<protein>
    <submittedName>
        <fullName evidence="1">Uncharacterized protein</fullName>
    </submittedName>
</protein>
<proteinExistence type="predicted"/>
<comment type="caution">
    <text evidence="1">The sequence shown here is derived from an EMBL/GenBank/DDBJ whole genome shotgun (WGS) entry which is preliminary data.</text>
</comment>
<reference evidence="1" key="1">
    <citation type="journal article" date="2021" name="Sci. Rep.">
        <title>Diploid genomic architecture of Nitzschia inconspicua, an elite biomass production diatom.</title>
        <authorList>
            <person name="Oliver A."/>
            <person name="Podell S."/>
            <person name="Pinowska A."/>
            <person name="Traller J.C."/>
            <person name="Smith S.R."/>
            <person name="McClure R."/>
            <person name="Beliaev A."/>
            <person name="Bohutskyi P."/>
            <person name="Hill E.A."/>
            <person name="Rabines A."/>
            <person name="Zheng H."/>
            <person name="Allen L.Z."/>
            <person name="Kuo A."/>
            <person name="Grigoriev I.V."/>
            <person name="Allen A.E."/>
            <person name="Hazlebeck D."/>
            <person name="Allen E.E."/>
        </authorList>
    </citation>
    <scope>NUCLEOTIDE SEQUENCE</scope>
    <source>
        <strain evidence="1">Hildebrandi</strain>
    </source>
</reference>
<accession>A0A9K3K757</accession>
<dbReference type="EMBL" id="JAGRRH010000003">
    <property type="protein sequence ID" value="KAG7371658.1"/>
    <property type="molecule type" value="Genomic_DNA"/>
</dbReference>